<dbReference type="PANTHER" id="PTHR33064:SF39">
    <property type="match status" value="1"/>
</dbReference>
<name>A0ABY9C2T3_VITVI</name>
<gene>
    <name evidence="1" type="ORF">VitviT2T_008552</name>
</gene>
<dbReference type="Proteomes" id="UP001227230">
    <property type="component" value="Chromosome 6"/>
</dbReference>
<organism evidence="1 2">
    <name type="scientific">Vitis vinifera</name>
    <name type="common">Grape</name>
    <dbReference type="NCBI Taxonomy" id="29760"/>
    <lineage>
        <taxon>Eukaryota</taxon>
        <taxon>Viridiplantae</taxon>
        <taxon>Streptophyta</taxon>
        <taxon>Embryophyta</taxon>
        <taxon>Tracheophyta</taxon>
        <taxon>Spermatophyta</taxon>
        <taxon>Magnoliopsida</taxon>
        <taxon>eudicotyledons</taxon>
        <taxon>Gunneridae</taxon>
        <taxon>Pentapetalae</taxon>
        <taxon>rosids</taxon>
        <taxon>Vitales</taxon>
        <taxon>Vitaceae</taxon>
        <taxon>Viteae</taxon>
        <taxon>Vitis</taxon>
    </lineage>
</organism>
<dbReference type="InterPro" id="IPR051320">
    <property type="entry name" value="Viral_Replic_Matur_Polypro"/>
</dbReference>
<evidence type="ECO:0000313" key="2">
    <source>
        <dbReference type="Proteomes" id="UP001227230"/>
    </source>
</evidence>
<dbReference type="SUPFAM" id="SSF56672">
    <property type="entry name" value="DNA/RNA polymerases"/>
    <property type="match status" value="1"/>
</dbReference>
<evidence type="ECO:0008006" key="3">
    <source>
        <dbReference type="Google" id="ProtNLM"/>
    </source>
</evidence>
<evidence type="ECO:0000313" key="1">
    <source>
        <dbReference type="EMBL" id="WJZ89326.1"/>
    </source>
</evidence>
<dbReference type="Gene3D" id="3.30.70.270">
    <property type="match status" value="1"/>
</dbReference>
<proteinExistence type="predicted"/>
<dbReference type="EMBL" id="CP126653">
    <property type="protein sequence ID" value="WJZ89326.1"/>
    <property type="molecule type" value="Genomic_DNA"/>
</dbReference>
<dbReference type="PANTHER" id="PTHR33064">
    <property type="entry name" value="POL PROTEIN"/>
    <property type="match status" value="1"/>
</dbReference>
<accession>A0ABY9C2T3</accession>
<dbReference type="InterPro" id="IPR043128">
    <property type="entry name" value="Rev_trsase/Diguanyl_cyclase"/>
</dbReference>
<keyword evidence="2" id="KW-1185">Reference proteome</keyword>
<dbReference type="InterPro" id="IPR043502">
    <property type="entry name" value="DNA/RNA_pol_sf"/>
</dbReference>
<protein>
    <recommendedName>
        <fullName evidence="3">Mitochondrial protein</fullName>
    </recommendedName>
</protein>
<sequence>MVQQGIVLGHIIFKNGIELDKAMVELIVKLPPPTNVKGISQFLGHVGFYRRFIKDFPKISKPLYELLVKDAKFVWDEKC</sequence>
<reference evidence="1 2" key="1">
    <citation type="journal article" date="2023" name="Hortic Res">
        <title>The complete reference genome for grapevine (Vitis vinifera L.) genetics and breeding.</title>
        <authorList>
            <person name="Shi X."/>
            <person name="Cao S."/>
            <person name="Wang X."/>
            <person name="Huang S."/>
            <person name="Wang Y."/>
            <person name="Liu Z."/>
            <person name="Liu W."/>
            <person name="Leng X."/>
            <person name="Peng Y."/>
            <person name="Wang N."/>
            <person name="Wang Y."/>
            <person name="Ma Z."/>
            <person name="Xu X."/>
            <person name="Zhang F."/>
            <person name="Xue H."/>
            <person name="Zhong H."/>
            <person name="Wang Y."/>
            <person name="Zhang K."/>
            <person name="Velt A."/>
            <person name="Avia K."/>
            <person name="Holtgrawe D."/>
            <person name="Grimplet J."/>
            <person name="Matus J.T."/>
            <person name="Ware D."/>
            <person name="Wu X."/>
            <person name="Wang H."/>
            <person name="Liu C."/>
            <person name="Fang Y."/>
            <person name="Rustenholz C."/>
            <person name="Cheng Z."/>
            <person name="Xiao H."/>
            <person name="Zhou Y."/>
        </authorList>
    </citation>
    <scope>NUCLEOTIDE SEQUENCE [LARGE SCALE GENOMIC DNA]</scope>
    <source>
        <strain evidence="2">cv. Pinot noir / PN40024</strain>
        <tissue evidence="1">Leaf</tissue>
    </source>
</reference>